<evidence type="ECO:0000313" key="3">
    <source>
        <dbReference type="Proteomes" id="UP000250134"/>
    </source>
</evidence>
<feature type="transmembrane region" description="Helical" evidence="1">
    <location>
        <begin position="208"/>
        <end position="229"/>
    </location>
</feature>
<keyword evidence="1" id="KW-0472">Membrane</keyword>
<dbReference type="AlphaFoldDB" id="A0A2Z2MGN7"/>
<feature type="transmembrane region" description="Helical" evidence="1">
    <location>
        <begin position="122"/>
        <end position="149"/>
    </location>
</feature>
<protein>
    <submittedName>
        <fullName evidence="2">Uncharacterized protein</fullName>
    </submittedName>
</protein>
<name>A0A2Z2MGN7_THEGO</name>
<keyword evidence="1" id="KW-0812">Transmembrane</keyword>
<feature type="transmembrane region" description="Helical" evidence="1">
    <location>
        <begin position="169"/>
        <end position="188"/>
    </location>
</feature>
<evidence type="ECO:0000256" key="1">
    <source>
        <dbReference type="SAM" id="Phobius"/>
    </source>
</evidence>
<feature type="transmembrane region" description="Helical" evidence="1">
    <location>
        <begin position="38"/>
        <end position="57"/>
    </location>
</feature>
<evidence type="ECO:0000313" key="2">
    <source>
        <dbReference type="EMBL" id="ASJ01128.1"/>
    </source>
</evidence>
<reference evidence="2 3" key="1">
    <citation type="submission" date="2016-03" db="EMBL/GenBank/DDBJ databases">
        <title>Complete genome sequence of Thermococcus gorgonarius.</title>
        <authorList>
            <person name="Oger P.M."/>
        </authorList>
    </citation>
    <scope>NUCLEOTIDE SEQUENCE [LARGE SCALE GENOMIC DNA]</scope>
    <source>
        <strain evidence="2 3">W-12</strain>
    </source>
</reference>
<feature type="transmembrane region" description="Helical" evidence="1">
    <location>
        <begin position="7"/>
        <end position="26"/>
    </location>
</feature>
<dbReference type="OrthoDB" id="85827at2157"/>
<feature type="transmembrane region" description="Helical" evidence="1">
    <location>
        <begin position="90"/>
        <end position="110"/>
    </location>
</feature>
<keyword evidence="3" id="KW-1185">Reference proteome</keyword>
<sequence>MRVFIKDYLIPWLLLIMVWVAIWIFVPGEEKNLSLPNVLSVLVLLPLFLLVALYFVGKTLERYGYSRKDVRRLPEIIEKTHGRLYLSKEIFDTIGWALIFWGLFSTVIFMTEGPLWGVANAVAMFAWIFAFFVLLVSMVIWVLGFLPALYKLLTGRELNRDFLVEMMKLNLVLTAILIVVRLIALHVGDVSAPHYVMELIAFGRNDRVVNSLFELSALNFLFGLAGLYGPRKIGKATALLLTLIVFGQLWVTWGLLFG</sequence>
<keyword evidence="1" id="KW-1133">Transmembrane helix</keyword>
<dbReference type="GeneID" id="33332154"/>
<dbReference type="RefSeq" id="WP_088885467.1">
    <property type="nucleotide sequence ID" value="NZ_CP014855.1"/>
</dbReference>
<proteinExistence type="predicted"/>
<organism evidence="2 3">
    <name type="scientific">Thermococcus gorgonarius</name>
    <dbReference type="NCBI Taxonomy" id="71997"/>
    <lineage>
        <taxon>Archaea</taxon>
        <taxon>Methanobacteriati</taxon>
        <taxon>Methanobacteriota</taxon>
        <taxon>Thermococci</taxon>
        <taxon>Thermococcales</taxon>
        <taxon>Thermococcaceae</taxon>
        <taxon>Thermococcus</taxon>
    </lineage>
</organism>
<dbReference type="Proteomes" id="UP000250134">
    <property type="component" value="Chromosome"/>
</dbReference>
<feature type="transmembrane region" description="Helical" evidence="1">
    <location>
        <begin position="236"/>
        <end position="256"/>
    </location>
</feature>
<dbReference type="EMBL" id="CP014855">
    <property type="protein sequence ID" value="ASJ01128.1"/>
    <property type="molecule type" value="Genomic_DNA"/>
</dbReference>
<gene>
    <name evidence="2" type="ORF">A3K92_06340</name>
</gene>
<dbReference type="KEGG" id="tgg:A3K92_06340"/>
<accession>A0A2Z2MGN7</accession>